<evidence type="ECO:0000256" key="5">
    <source>
        <dbReference type="ARBA" id="ARBA00024029"/>
    </source>
</evidence>
<keyword evidence="2" id="KW-0479">Metal-binding</keyword>
<dbReference type="Gene3D" id="3.40.50.10310">
    <property type="entry name" value="Creatininase"/>
    <property type="match status" value="1"/>
</dbReference>
<evidence type="ECO:0000313" key="6">
    <source>
        <dbReference type="EMBL" id="RHJ88726.1"/>
    </source>
</evidence>
<comment type="cofactor">
    <cofactor evidence="1">
        <name>Zn(2+)</name>
        <dbReference type="ChEBI" id="CHEBI:29105"/>
    </cofactor>
</comment>
<comment type="caution">
    <text evidence="6">The sequence shown here is derived from an EMBL/GenBank/DDBJ whole genome shotgun (WGS) entry which is preliminary data.</text>
</comment>
<dbReference type="STRING" id="1776384.GCA_900086585_02190"/>
<accession>A0A415E4Z3</accession>
<dbReference type="InterPro" id="IPR024087">
    <property type="entry name" value="Creatininase-like_sf"/>
</dbReference>
<organism evidence="6 7">
    <name type="scientific">Emergencia timonensis</name>
    <dbReference type="NCBI Taxonomy" id="1776384"/>
    <lineage>
        <taxon>Bacteria</taxon>
        <taxon>Bacillati</taxon>
        <taxon>Bacillota</taxon>
        <taxon>Clostridia</taxon>
        <taxon>Peptostreptococcales</taxon>
        <taxon>Anaerovoracaceae</taxon>
        <taxon>Emergencia</taxon>
    </lineage>
</organism>
<keyword evidence="7" id="KW-1185">Reference proteome</keyword>
<sequence length="257" mass="28094">MFDKSCLMENMSWVEIDKAMKAGKKTVVIGVGAIEQHGPGLPICVDDALAVAVSCEVAAALGDALAAPSIRPGYSPHHMCFPGTVTLSHETLSMVMRDYINSYAAQGFETIVVICTHGGNASTAMLTCQDFYKEDFTLIPICHIDLYGSCDGFPYFSKEGGAHANELETSWMMHWYPELVKTEATERGYTTVDLPVIDDSIAMMHGIDFVSPNGCVGDPTKATADLGKRSADEMIEGICKEIRAYQKLIKEYKEKKE</sequence>
<dbReference type="PANTHER" id="PTHR35005">
    <property type="entry name" value="3-DEHYDRO-SCYLLO-INOSOSE HYDROLASE"/>
    <property type="match status" value="1"/>
</dbReference>
<dbReference type="GO" id="GO:0016811">
    <property type="term" value="F:hydrolase activity, acting on carbon-nitrogen (but not peptide) bonds, in linear amides"/>
    <property type="evidence" value="ECO:0007669"/>
    <property type="project" value="TreeGrafter"/>
</dbReference>
<protein>
    <submittedName>
        <fullName evidence="6">Creatininase family protein</fullName>
    </submittedName>
</protein>
<gene>
    <name evidence="6" type="ORF">DW099_10215</name>
</gene>
<keyword evidence="4" id="KW-0862">Zinc</keyword>
<dbReference type="PANTHER" id="PTHR35005:SF1">
    <property type="entry name" value="2-AMINO-5-FORMYLAMINO-6-RIBOSYLAMINOPYRIMIDIN-4(3H)-ONE 5'-MONOPHOSPHATE DEFORMYLASE"/>
    <property type="match status" value="1"/>
</dbReference>
<dbReference type="OrthoDB" id="9801445at2"/>
<comment type="similarity">
    <text evidence="5">Belongs to the creatininase superfamily.</text>
</comment>
<keyword evidence="3" id="KW-0378">Hydrolase</keyword>
<evidence type="ECO:0000313" key="7">
    <source>
        <dbReference type="Proteomes" id="UP000284841"/>
    </source>
</evidence>
<dbReference type="SUPFAM" id="SSF102215">
    <property type="entry name" value="Creatininase"/>
    <property type="match status" value="1"/>
</dbReference>
<dbReference type="AlphaFoldDB" id="A0A415E4Z3"/>
<dbReference type="Pfam" id="PF02633">
    <property type="entry name" value="Creatininase"/>
    <property type="match status" value="1"/>
</dbReference>
<dbReference type="Proteomes" id="UP000284841">
    <property type="component" value="Unassembled WGS sequence"/>
</dbReference>
<dbReference type="RefSeq" id="WP_118335472.1">
    <property type="nucleotide sequence ID" value="NZ_AP025567.1"/>
</dbReference>
<dbReference type="GO" id="GO:0046872">
    <property type="term" value="F:metal ion binding"/>
    <property type="evidence" value="ECO:0007669"/>
    <property type="project" value="UniProtKB-KW"/>
</dbReference>
<dbReference type="GO" id="GO:0009231">
    <property type="term" value="P:riboflavin biosynthetic process"/>
    <property type="evidence" value="ECO:0007669"/>
    <property type="project" value="TreeGrafter"/>
</dbReference>
<reference evidence="6 7" key="1">
    <citation type="submission" date="2018-08" db="EMBL/GenBank/DDBJ databases">
        <title>A genome reference for cultivated species of the human gut microbiota.</title>
        <authorList>
            <person name="Zou Y."/>
            <person name="Xue W."/>
            <person name="Luo G."/>
        </authorList>
    </citation>
    <scope>NUCLEOTIDE SEQUENCE [LARGE SCALE GENOMIC DNA]</scope>
    <source>
        <strain evidence="6 7">AM07-24</strain>
    </source>
</reference>
<evidence type="ECO:0000256" key="1">
    <source>
        <dbReference type="ARBA" id="ARBA00001947"/>
    </source>
</evidence>
<dbReference type="EMBL" id="QRMS01000002">
    <property type="protein sequence ID" value="RHJ88726.1"/>
    <property type="molecule type" value="Genomic_DNA"/>
</dbReference>
<evidence type="ECO:0000256" key="3">
    <source>
        <dbReference type="ARBA" id="ARBA00022801"/>
    </source>
</evidence>
<name>A0A415E4Z3_9FIRM</name>
<dbReference type="InterPro" id="IPR003785">
    <property type="entry name" value="Creatininase/forma_Hydrolase"/>
</dbReference>
<proteinExistence type="inferred from homology"/>
<evidence type="ECO:0000256" key="2">
    <source>
        <dbReference type="ARBA" id="ARBA00022723"/>
    </source>
</evidence>
<evidence type="ECO:0000256" key="4">
    <source>
        <dbReference type="ARBA" id="ARBA00022833"/>
    </source>
</evidence>